<evidence type="ECO:0000256" key="3">
    <source>
        <dbReference type="ARBA" id="ARBA00022532"/>
    </source>
</evidence>
<evidence type="ECO:0000256" key="2">
    <source>
        <dbReference type="ARBA" id="ARBA00022435"/>
    </source>
</evidence>
<proteinExistence type="predicted"/>
<dbReference type="EC" id="1.1.1.42" evidence="8"/>
<dbReference type="GO" id="GO:0046872">
    <property type="term" value="F:metal ion binding"/>
    <property type="evidence" value="ECO:0007669"/>
    <property type="project" value="UniProtKB-KW"/>
</dbReference>
<name>A0A3B0U6I3_9ZZZZ</name>
<dbReference type="GO" id="GO:0004450">
    <property type="term" value="F:isocitrate dehydrogenase (NADP+) activity"/>
    <property type="evidence" value="ECO:0007669"/>
    <property type="project" value="UniProtKB-EC"/>
</dbReference>
<keyword evidence="7 8" id="KW-0560">Oxidoreductase</keyword>
<dbReference type="PANTHER" id="PTHR36999">
    <property type="entry name" value="ISOCITRATE DEHYDROGENASE [NADP]"/>
    <property type="match status" value="1"/>
</dbReference>
<keyword evidence="6" id="KW-0521">NADP</keyword>
<organism evidence="8">
    <name type="scientific">hydrothermal vent metagenome</name>
    <dbReference type="NCBI Taxonomy" id="652676"/>
    <lineage>
        <taxon>unclassified sequences</taxon>
        <taxon>metagenomes</taxon>
        <taxon>ecological metagenomes</taxon>
    </lineage>
</organism>
<sequence length="122" mass="13650">NYNVPSALVFAETLDEATDKFLDNKKSPSRKVNELDNRGSHFYLATYWAEALASQNKDLNLKERFSKIASELVNNETTIINELNAAQGAPVNIGGYYKFDETLTEKAMKPSETLNTIISEIS</sequence>
<feature type="non-terminal residue" evidence="8">
    <location>
        <position position="1"/>
    </location>
</feature>
<dbReference type="PANTHER" id="PTHR36999:SF1">
    <property type="entry name" value="ISOCITRATE DEHYDROGENASE (NADP(+))"/>
    <property type="match status" value="1"/>
</dbReference>
<dbReference type="SUPFAM" id="SSF53659">
    <property type="entry name" value="Isocitrate/Isopropylmalate dehydrogenase-like"/>
    <property type="match status" value="1"/>
</dbReference>
<evidence type="ECO:0000256" key="1">
    <source>
        <dbReference type="ARBA" id="ARBA00001946"/>
    </source>
</evidence>
<keyword evidence="3" id="KW-0816">Tricarboxylic acid cycle</keyword>
<evidence type="ECO:0000313" key="8">
    <source>
        <dbReference type="EMBL" id="VAW22102.1"/>
    </source>
</evidence>
<accession>A0A3B0U6I3</accession>
<gene>
    <name evidence="8" type="ORF">MNBD_BACTEROID04-960</name>
</gene>
<evidence type="ECO:0000256" key="4">
    <source>
        <dbReference type="ARBA" id="ARBA00022723"/>
    </source>
</evidence>
<comment type="cofactor">
    <cofactor evidence="1">
        <name>Mg(2+)</name>
        <dbReference type="ChEBI" id="CHEBI:18420"/>
    </cofactor>
</comment>
<dbReference type="Pfam" id="PF03971">
    <property type="entry name" value="IDH"/>
    <property type="match status" value="1"/>
</dbReference>
<protein>
    <submittedName>
        <fullName evidence="8">Isocitrate dehydrogenase [NADP] Monomeric isocitrate dehydrogenase [NADP]</fullName>
        <ecNumber evidence="8">1.1.1.42</ecNumber>
    </submittedName>
</protein>
<dbReference type="InterPro" id="IPR004436">
    <property type="entry name" value="Isocitrate_DH_NADP_mono"/>
</dbReference>
<keyword evidence="5" id="KW-0460">Magnesium</keyword>
<evidence type="ECO:0000256" key="5">
    <source>
        <dbReference type="ARBA" id="ARBA00022842"/>
    </source>
</evidence>
<evidence type="ECO:0000256" key="7">
    <source>
        <dbReference type="ARBA" id="ARBA00023002"/>
    </source>
</evidence>
<evidence type="ECO:0000256" key="6">
    <source>
        <dbReference type="ARBA" id="ARBA00022857"/>
    </source>
</evidence>
<keyword evidence="2" id="KW-0329">Glyoxylate bypass</keyword>
<dbReference type="GO" id="GO:0006099">
    <property type="term" value="P:tricarboxylic acid cycle"/>
    <property type="evidence" value="ECO:0007669"/>
    <property type="project" value="UniProtKB-KW"/>
</dbReference>
<dbReference type="EMBL" id="UOER01000120">
    <property type="protein sequence ID" value="VAW22102.1"/>
    <property type="molecule type" value="Genomic_DNA"/>
</dbReference>
<dbReference type="GO" id="GO:0006097">
    <property type="term" value="P:glyoxylate cycle"/>
    <property type="evidence" value="ECO:0007669"/>
    <property type="project" value="UniProtKB-KW"/>
</dbReference>
<keyword evidence="4" id="KW-0479">Metal-binding</keyword>
<dbReference type="AlphaFoldDB" id="A0A3B0U6I3"/>
<reference evidence="8" key="1">
    <citation type="submission" date="2018-06" db="EMBL/GenBank/DDBJ databases">
        <authorList>
            <person name="Zhirakovskaya E."/>
        </authorList>
    </citation>
    <scope>NUCLEOTIDE SEQUENCE</scope>
</reference>